<dbReference type="GO" id="GO:0051539">
    <property type="term" value="F:4 iron, 4 sulfur cluster binding"/>
    <property type="evidence" value="ECO:0007669"/>
    <property type="project" value="UniProtKB-KW"/>
</dbReference>
<evidence type="ECO:0000313" key="7">
    <source>
        <dbReference type="EMBL" id="CEO88118.1"/>
    </source>
</evidence>
<dbReference type="InterPro" id="IPR009051">
    <property type="entry name" value="Helical_ferredxn"/>
</dbReference>
<dbReference type="RefSeq" id="WP_044664345.1">
    <property type="nucleotide sequence ID" value="NZ_CDRZ01000056.1"/>
</dbReference>
<keyword evidence="3 7" id="KW-0560">Oxidoreductase</keyword>
<evidence type="ECO:0000259" key="6">
    <source>
        <dbReference type="PROSITE" id="PS51379"/>
    </source>
</evidence>
<dbReference type="PANTHER" id="PTHR43255">
    <property type="entry name" value="IRON-SULFUR-BINDING OXIDOREDUCTASE FADF-RELATED-RELATED"/>
    <property type="match status" value="1"/>
</dbReference>
<dbReference type="GO" id="GO:0051912">
    <property type="term" value="F:CoB--CoM heterodisulfide reductase activity"/>
    <property type="evidence" value="ECO:0007669"/>
    <property type="project" value="UniProtKB-EC"/>
</dbReference>
<evidence type="ECO:0000256" key="4">
    <source>
        <dbReference type="ARBA" id="ARBA00023004"/>
    </source>
</evidence>
<evidence type="ECO:0000256" key="2">
    <source>
        <dbReference type="ARBA" id="ARBA00022723"/>
    </source>
</evidence>
<dbReference type="EC" id="1.8.98.1" evidence="7"/>
<evidence type="ECO:0000313" key="8">
    <source>
        <dbReference type="Proteomes" id="UP000046155"/>
    </source>
</evidence>
<dbReference type="GO" id="GO:0046872">
    <property type="term" value="F:metal ion binding"/>
    <property type="evidence" value="ECO:0007669"/>
    <property type="project" value="UniProtKB-KW"/>
</dbReference>
<reference evidence="8" key="1">
    <citation type="submission" date="2015-01" db="EMBL/GenBank/DDBJ databases">
        <authorList>
            <person name="Manzoor Shahid"/>
            <person name="Zubair Saima"/>
        </authorList>
    </citation>
    <scope>NUCLEOTIDE SEQUENCE [LARGE SCALE GENOMIC DNA]</scope>
    <source>
        <strain evidence="8">Sp3</strain>
    </source>
</reference>
<dbReference type="PROSITE" id="PS51379">
    <property type="entry name" value="4FE4S_FER_2"/>
    <property type="match status" value="1"/>
</dbReference>
<dbReference type="PROSITE" id="PS00198">
    <property type="entry name" value="4FE4S_FER_1"/>
    <property type="match status" value="1"/>
</dbReference>
<dbReference type="InterPro" id="IPR051460">
    <property type="entry name" value="HdrC_iron-sulfur_subunit"/>
</dbReference>
<proteinExistence type="predicted"/>
<keyword evidence="2" id="KW-0479">Metal-binding</keyword>
<dbReference type="InterPro" id="IPR017896">
    <property type="entry name" value="4Fe4S_Fe-S-bd"/>
</dbReference>
<dbReference type="AlphaFoldDB" id="A0A0B7MIS5"/>
<dbReference type="EMBL" id="CDRZ01000056">
    <property type="protein sequence ID" value="CEO88118.1"/>
    <property type="molecule type" value="Genomic_DNA"/>
</dbReference>
<evidence type="ECO:0000256" key="1">
    <source>
        <dbReference type="ARBA" id="ARBA00022485"/>
    </source>
</evidence>
<dbReference type="OrthoDB" id="9794954at2"/>
<organism evidence="7 8">
    <name type="scientific">Syntrophaceticus schinkii</name>
    <dbReference type="NCBI Taxonomy" id="499207"/>
    <lineage>
        <taxon>Bacteria</taxon>
        <taxon>Bacillati</taxon>
        <taxon>Bacillota</taxon>
        <taxon>Clostridia</taxon>
        <taxon>Thermoanaerobacterales</taxon>
        <taxon>Thermoanaerobacterales Family III. Incertae Sedis</taxon>
        <taxon>Syntrophaceticus</taxon>
    </lineage>
</organism>
<dbReference type="Pfam" id="PF13183">
    <property type="entry name" value="Fer4_8"/>
    <property type="match status" value="1"/>
</dbReference>
<dbReference type="GO" id="GO:0005886">
    <property type="term" value="C:plasma membrane"/>
    <property type="evidence" value="ECO:0007669"/>
    <property type="project" value="TreeGrafter"/>
</dbReference>
<evidence type="ECO:0000256" key="3">
    <source>
        <dbReference type="ARBA" id="ARBA00023002"/>
    </source>
</evidence>
<keyword evidence="1" id="KW-0004">4Fe-4S</keyword>
<dbReference type="SUPFAM" id="SSF46548">
    <property type="entry name" value="alpha-helical ferredoxin"/>
    <property type="match status" value="1"/>
</dbReference>
<feature type="domain" description="4Fe-4S ferredoxin-type" evidence="6">
    <location>
        <begin position="20"/>
        <end position="51"/>
    </location>
</feature>
<evidence type="ECO:0000256" key="5">
    <source>
        <dbReference type="ARBA" id="ARBA00023014"/>
    </source>
</evidence>
<dbReference type="Proteomes" id="UP000046155">
    <property type="component" value="Unassembled WGS sequence"/>
</dbReference>
<protein>
    <submittedName>
        <fullName evidence="7">CoB--CoM heterodisulfide reductase iron-sulfur subunit C</fullName>
        <ecNumber evidence="7">1.8.98.1</ecNumber>
    </submittedName>
</protein>
<sequence>MQSIELTSTVSTAREWGRKMKAEGIDLTNCYQCGKCSAGCPMASAMDYSPRQIIRMLQLGLADQALRSRSIWLCASCETCATRCPRDVDVAKVMDILRIESDRAGVAAIPHIPIFHKTFLESVENHGRVAETELMMKFNMRSGKLFNNVDLGPKMMQKGKLHVFAPKVDDGGAVKKIFARVREMGVD</sequence>
<name>A0A0B7MIS5_9FIRM</name>
<gene>
    <name evidence="7" type="primary">hdrC</name>
    <name evidence="7" type="ORF">SSCH_1490002</name>
</gene>
<dbReference type="PANTHER" id="PTHR43255:SF1">
    <property type="entry name" value="IRON-SULFUR-BINDING OXIDOREDUCTASE FADF-RELATED"/>
    <property type="match status" value="1"/>
</dbReference>
<dbReference type="InterPro" id="IPR017900">
    <property type="entry name" value="4Fe4S_Fe_S_CS"/>
</dbReference>
<dbReference type="Gene3D" id="1.10.1060.10">
    <property type="entry name" value="Alpha-helical ferredoxin"/>
    <property type="match status" value="1"/>
</dbReference>
<accession>A0A0B7MIS5</accession>
<keyword evidence="4" id="KW-0408">Iron</keyword>
<keyword evidence="8" id="KW-1185">Reference proteome</keyword>
<keyword evidence="5" id="KW-0411">Iron-sulfur</keyword>